<dbReference type="OrthoDB" id="8062037at2759"/>
<dbReference type="InterPro" id="IPR001841">
    <property type="entry name" value="Znf_RING"/>
</dbReference>
<dbReference type="SMART" id="SM00184">
    <property type="entry name" value="RING"/>
    <property type="match status" value="1"/>
</dbReference>
<accession>A0A1Q3C1A5</accession>
<comment type="caution">
    <text evidence="3">The sequence shown here is derived from an EMBL/GenBank/DDBJ whole genome shotgun (WGS) entry which is preliminary data.</text>
</comment>
<dbReference type="GO" id="GO:0008270">
    <property type="term" value="F:zinc ion binding"/>
    <property type="evidence" value="ECO:0007669"/>
    <property type="project" value="UniProtKB-KW"/>
</dbReference>
<evidence type="ECO:0000313" key="3">
    <source>
        <dbReference type="EMBL" id="GAV73898.1"/>
    </source>
</evidence>
<dbReference type="Gene3D" id="3.30.40.10">
    <property type="entry name" value="Zinc/RING finger domain, C3HC4 (zinc finger)"/>
    <property type="match status" value="1"/>
</dbReference>
<dbReference type="EMBL" id="BDDD01001164">
    <property type="protein sequence ID" value="GAV73898.1"/>
    <property type="molecule type" value="Genomic_DNA"/>
</dbReference>
<dbReference type="GO" id="GO:0061630">
    <property type="term" value="F:ubiquitin protein ligase activity"/>
    <property type="evidence" value="ECO:0007669"/>
    <property type="project" value="TreeGrafter"/>
</dbReference>
<dbReference type="PANTHER" id="PTHR22765">
    <property type="entry name" value="RING FINGER AND PROTEASE ASSOCIATED DOMAIN-CONTAINING"/>
    <property type="match status" value="1"/>
</dbReference>
<dbReference type="InterPro" id="IPR051826">
    <property type="entry name" value="E3_ubiquitin-ligase_domain"/>
</dbReference>
<dbReference type="SUPFAM" id="SSF57850">
    <property type="entry name" value="RING/U-box"/>
    <property type="match status" value="1"/>
</dbReference>
<sequence length="191" mass="22006">MVPVFFPILYTRRRRFHQSGPSTDSPTIGSHSRTRRSSFCLYISNHETHHGSVSSLLSNQANQAKEDEKLGGVAREAKERLDERLKTQRKSESRRHDSKNSLRCLEDRSMVLGEVHTEVFVSKKSGSKRFSWLKLRLKSSDQDECAVCLEQFKAGETLMHLPCVHRFHESCLVPWLENNSQCPCCRMEILS</sequence>
<reference evidence="4" key="1">
    <citation type="submission" date="2016-04" db="EMBL/GenBank/DDBJ databases">
        <title>Cephalotus genome sequencing.</title>
        <authorList>
            <person name="Fukushima K."/>
            <person name="Hasebe M."/>
            <person name="Fang X."/>
        </authorList>
    </citation>
    <scope>NUCLEOTIDE SEQUENCE [LARGE SCALE GENOMIC DNA]</scope>
    <source>
        <strain evidence="4">cv. St1</strain>
    </source>
</reference>
<dbReference type="PROSITE" id="PS50089">
    <property type="entry name" value="ZF_RING_2"/>
    <property type="match status" value="1"/>
</dbReference>
<keyword evidence="4" id="KW-1185">Reference proteome</keyword>
<dbReference type="InterPro" id="IPR013083">
    <property type="entry name" value="Znf_RING/FYVE/PHD"/>
</dbReference>
<dbReference type="InParanoid" id="A0A1Q3C1A5"/>
<dbReference type="Proteomes" id="UP000187406">
    <property type="component" value="Unassembled WGS sequence"/>
</dbReference>
<dbReference type="FunCoup" id="A0A1Q3C1A5">
    <property type="interactions" value="54"/>
</dbReference>
<dbReference type="AlphaFoldDB" id="A0A1Q3C1A5"/>
<evidence type="ECO:0000313" key="4">
    <source>
        <dbReference type="Proteomes" id="UP000187406"/>
    </source>
</evidence>
<dbReference type="GO" id="GO:0006511">
    <property type="term" value="P:ubiquitin-dependent protein catabolic process"/>
    <property type="evidence" value="ECO:0007669"/>
    <property type="project" value="TreeGrafter"/>
</dbReference>
<protein>
    <submittedName>
        <fullName evidence="3">Zf-RING_2 domain-containing protein</fullName>
    </submittedName>
</protein>
<keyword evidence="1" id="KW-0479">Metal-binding</keyword>
<dbReference type="CDD" id="cd16454">
    <property type="entry name" value="RING-H2_PA-TM-RING"/>
    <property type="match status" value="1"/>
</dbReference>
<gene>
    <name evidence="3" type="ORF">CFOL_v3_17381</name>
</gene>
<proteinExistence type="predicted"/>
<dbReference type="STRING" id="3775.A0A1Q3C1A5"/>
<keyword evidence="1" id="KW-0863">Zinc-finger</keyword>
<organism evidence="3 4">
    <name type="scientific">Cephalotus follicularis</name>
    <name type="common">Albany pitcher plant</name>
    <dbReference type="NCBI Taxonomy" id="3775"/>
    <lineage>
        <taxon>Eukaryota</taxon>
        <taxon>Viridiplantae</taxon>
        <taxon>Streptophyta</taxon>
        <taxon>Embryophyta</taxon>
        <taxon>Tracheophyta</taxon>
        <taxon>Spermatophyta</taxon>
        <taxon>Magnoliopsida</taxon>
        <taxon>eudicotyledons</taxon>
        <taxon>Gunneridae</taxon>
        <taxon>Pentapetalae</taxon>
        <taxon>rosids</taxon>
        <taxon>fabids</taxon>
        <taxon>Oxalidales</taxon>
        <taxon>Cephalotaceae</taxon>
        <taxon>Cephalotus</taxon>
    </lineage>
</organism>
<feature type="domain" description="RING-type" evidence="2">
    <location>
        <begin position="145"/>
        <end position="186"/>
    </location>
</feature>
<evidence type="ECO:0000256" key="1">
    <source>
        <dbReference type="PROSITE-ProRule" id="PRU00175"/>
    </source>
</evidence>
<evidence type="ECO:0000259" key="2">
    <source>
        <dbReference type="PROSITE" id="PS50089"/>
    </source>
</evidence>
<dbReference type="Pfam" id="PF13639">
    <property type="entry name" value="zf-RING_2"/>
    <property type="match status" value="1"/>
</dbReference>
<name>A0A1Q3C1A5_CEPFO</name>
<dbReference type="PANTHER" id="PTHR22765:SF303">
    <property type="entry name" value="RING-TYPE DOMAIN-CONTAINING PROTEIN"/>
    <property type="match status" value="1"/>
</dbReference>
<keyword evidence="1" id="KW-0862">Zinc</keyword>
<dbReference type="FunFam" id="3.30.40.10:FF:000611">
    <property type="entry name" value="Zinc finger family protein"/>
    <property type="match status" value="1"/>
</dbReference>